<dbReference type="PIRSF" id="PIRSF005610">
    <property type="entry name" value="SirB"/>
    <property type="match status" value="1"/>
</dbReference>
<sequence>MGSYLIIKHAHMGFAYLTALSFALRGGLMLSGSPLLQHKLVRVLPHVIDTLLLACAAALVVLGNWPLSSPWIVAKIVALIAYIVLGTVALKRGRTLASRQLALIGSFALLFYIFAVAKTKLVLPFIQ</sequence>
<evidence type="ECO:0000256" key="1">
    <source>
        <dbReference type="SAM" id="Phobius"/>
    </source>
</evidence>
<gene>
    <name evidence="2" type="ORF">E5K04_13705</name>
</gene>
<keyword evidence="3" id="KW-1185">Reference proteome</keyword>
<comment type="caution">
    <text evidence="2">The sequence shown here is derived from an EMBL/GenBank/DDBJ whole genome shotgun (WGS) entry which is preliminary data.</text>
</comment>
<accession>A0A4T0ULL3</accession>
<dbReference type="AlphaFoldDB" id="A0A4T0ULL3"/>
<keyword evidence="1" id="KW-0472">Membrane</keyword>
<keyword evidence="1" id="KW-0812">Transmembrane</keyword>
<dbReference type="Proteomes" id="UP000308891">
    <property type="component" value="Unassembled WGS sequence"/>
</dbReference>
<dbReference type="GO" id="GO:0005886">
    <property type="term" value="C:plasma membrane"/>
    <property type="evidence" value="ECO:0007669"/>
    <property type="project" value="TreeGrafter"/>
</dbReference>
<dbReference type="EMBL" id="STGJ01000017">
    <property type="protein sequence ID" value="TIC79589.1"/>
    <property type="molecule type" value="Genomic_DNA"/>
</dbReference>
<feature type="transmembrane region" description="Helical" evidence="1">
    <location>
        <begin position="102"/>
        <end position="126"/>
    </location>
</feature>
<feature type="transmembrane region" description="Helical" evidence="1">
    <location>
        <begin position="43"/>
        <end position="65"/>
    </location>
</feature>
<feature type="transmembrane region" description="Helical" evidence="1">
    <location>
        <begin position="12"/>
        <end position="31"/>
    </location>
</feature>
<proteinExistence type="predicted"/>
<dbReference type="PANTHER" id="PTHR39594">
    <property type="entry name" value="PROTEIN YCHQ"/>
    <property type="match status" value="1"/>
</dbReference>
<keyword evidence="1" id="KW-1133">Transmembrane helix</keyword>
<protein>
    <submittedName>
        <fullName evidence="2">Invasion protein</fullName>
    </submittedName>
</protein>
<dbReference type="InterPro" id="IPR007360">
    <property type="entry name" value="SirB"/>
</dbReference>
<evidence type="ECO:0000313" key="3">
    <source>
        <dbReference type="Proteomes" id="UP000308891"/>
    </source>
</evidence>
<evidence type="ECO:0000313" key="2">
    <source>
        <dbReference type="EMBL" id="TIC79589.1"/>
    </source>
</evidence>
<dbReference type="OrthoDB" id="5588650at2"/>
<dbReference type="RefSeq" id="WP_136555081.1">
    <property type="nucleotide sequence ID" value="NZ_STGJ01000017.1"/>
</dbReference>
<name>A0A4T0ULL3_9NEIS</name>
<feature type="transmembrane region" description="Helical" evidence="1">
    <location>
        <begin position="71"/>
        <end position="90"/>
    </location>
</feature>
<dbReference type="Pfam" id="PF04247">
    <property type="entry name" value="SirB"/>
    <property type="match status" value="1"/>
</dbReference>
<reference evidence="2 3" key="1">
    <citation type="submission" date="2019-04" db="EMBL/GenBank/DDBJ databases">
        <title>Crenobacter sp. nov.</title>
        <authorList>
            <person name="Shi S."/>
        </authorList>
    </citation>
    <scope>NUCLEOTIDE SEQUENCE [LARGE SCALE GENOMIC DNA]</scope>
    <source>
        <strain evidence="2 3">GY 70310</strain>
    </source>
</reference>
<dbReference type="PANTHER" id="PTHR39594:SF1">
    <property type="entry name" value="PROTEIN YCHQ"/>
    <property type="match status" value="1"/>
</dbReference>
<organism evidence="2 3">
    <name type="scientific">Crenobacter intestini</name>
    <dbReference type="NCBI Taxonomy" id="2563443"/>
    <lineage>
        <taxon>Bacteria</taxon>
        <taxon>Pseudomonadati</taxon>
        <taxon>Pseudomonadota</taxon>
        <taxon>Betaproteobacteria</taxon>
        <taxon>Neisseriales</taxon>
        <taxon>Neisseriaceae</taxon>
        <taxon>Crenobacter</taxon>
    </lineage>
</organism>